<dbReference type="CDD" id="cd17033">
    <property type="entry name" value="DR1245-like"/>
    <property type="match status" value="1"/>
</dbReference>
<organism evidence="1 2">
    <name type="scientific">Limibacillus halophilus</name>
    <dbReference type="NCBI Taxonomy" id="1579333"/>
    <lineage>
        <taxon>Bacteria</taxon>
        <taxon>Pseudomonadati</taxon>
        <taxon>Pseudomonadota</taxon>
        <taxon>Alphaproteobacteria</taxon>
        <taxon>Rhodospirillales</taxon>
        <taxon>Rhodovibrionaceae</taxon>
        <taxon>Limibacillus</taxon>
    </lineage>
</organism>
<name>A0A839SYM4_9PROT</name>
<protein>
    <recommendedName>
        <fullName evidence="3">Sensory transduction regulator</fullName>
    </recommendedName>
</protein>
<dbReference type="Pfam" id="PF10722">
    <property type="entry name" value="YbjN"/>
    <property type="match status" value="1"/>
</dbReference>
<dbReference type="EMBL" id="JACHXA010000010">
    <property type="protein sequence ID" value="MBB3066676.1"/>
    <property type="molecule type" value="Genomic_DNA"/>
</dbReference>
<dbReference type="Proteomes" id="UP000581135">
    <property type="component" value="Unassembled WGS sequence"/>
</dbReference>
<sequence>MESLAPHPSSVVNPIDLLEELVSANDWPFDRSSECELAVELSGRWCAYHLWFVWHEQVGGMYFSCHFDLKVPRVRYNAVHALIGGMNEQLWMGHFELGAEEGQVVFRHTIPYRGTAGPSVEQLEDLMDTAILECERFYPAMQMVIWAGHSVPDALATAMMETVGEA</sequence>
<evidence type="ECO:0008006" key="3">
    <source>
        <dbReference type="Google" id="ProtNLM"/>
    </source>
</evidence>
<accession>A0A839SYM4</accession>
<dbReference type="AlphaFoldDB" id="A0A839SYM4"/>
<evidence type="ECO:0000313" key="2">
    <source>
        <dbReference type="Proteomes" id="UP000581135"/>
    </source>
</evidence>
<dbReference type="RefSeq" id="WP_183417509.1">
    <property type="nucleotide sequence ID" value="NZ_JACHXA010000010.1"/>
</dbReference>
<gene>
    <name evidence="1" type="ORF">FHR98_002986</name>
</gene>
<evidence type="ECO:0000313" key="1">
    <source>
        <dbReference type="EMBL" id="MBB3066676.1"/>
    </source>
</evidence>
<keyword evidence="2" id="KW-1185">Reference proteome</keyword>
<proteinExistence type="predicted"/>
<comment type="caution">
    <text evidence="1">The sequence shown here is derived from an EMBL/GenBank/DDBJ whole genome shotgun (WGS) entry which is preliminary data.</text>
</comment>
<dbReference type="InterPro" id="IPR019660">
    <property type="entry name" value="Put_sensory_transdc_reg_YbjN"/>
</dbReference>
<reference evidence="1 2" key="1">
    <citation type="submission" date="2020-08" db="EMBL/GenBank/DDBJ databases">
        <title>Genomic Encyclopedia of Type Strains, Phase III (KMG-III): the genomes of soil and plant-associated and newly described type strains.</title>
        <authorList>
            <person name="Whitman W."/>
        </authorList>
    </citation>
    <scope>NUCLEOTIDE SEQUENCE [LARGE SCALE GENOMIC DNA]</scope>
    <source>
        <strain evidence="1 2">CECT 8803</strain>
    </source>
</reference>